<evidence type="ECO:0000313" key="2">
    <source>
        <dbReference type="EMBL" id="SIM49059.1"/>
    </source>
</evidence>
<dbReference type="InterPro" id="IPR036390">
    <property type="entry name" value="WH_DNA-bd_sf"/>
</dbReference>
<dbReference type="STRING" id="709881.SAMN04489832_0237"/>
<organism evidence="2 3">
    <name type="scientific">Micromonospora cremea</name>
    <dbReference type="NCBI Taxonomy" id="709881"/>
    <lineage>
        <taxon>Bacteria</taxon>
        <taxon>Bacillati</taxon>
        <taxon>Actinomycetota</taxon>
        <taxon>Actinomycetes</taxon>
        <taxon>Micromonosporales</taxon>
        <taxon>Micromonosporaceae</taxon>
        <taxon>Micromonospora</taxon>
    </lineage>
</organism>
<keyword evidence="3" id="KW-1185">Reference proteome</keyword>
<proteinExistence type="predicted"/>
<dbReference type="GO" id="GO:0003677">
    <property type="term" value="F:DNA binding"/>
    <property type="evidence" value="ECO:0007669"/>
    <property type="project" value="UniProtKB-KW"/>
</dbReference>
<dbReference type="SUPFAM" id="SSF46785">
    <property type="entry name" value="Winged helix' DNA-binding domain"/>
    <property type="match status" value="1"/>
</dbReference>
<protein>
    <submittedName>
        <fullName evidence="2">DNA-binding transcriptional regulator, PadR family</fullName>
    </submittedName>
</protein>
<evidence type="ECO:0000259" key="1">
    <source>
        <dbReference type="Pfam" id="PF03551"/>
    </source>
</evidence>
<dbReference type="InterPro" id="IPR036388">
    <property type="entry name" value="WH-like_DNA-bd_sf"/>
</dbReference>
<dbReference type="InterPro" id="IPR052509">
    <property type="entry name" value="Metal_resp_DNA-bind_regulator"/>
</dbReference>
<accession>A0A1N5TLX0</accession>
<dbReference type="EMBL" id="FSQT01000001">
    <property type="protein sequence ID" value="SIM49059.1"/>
    <property type="molecule type" value="Genomic_DNA"/>
</dbReference>
<dbReference type="RefSeq" id="WP_074311872.1">
    <property type="nucleotide sequence ID" value="NZ_FSQT01000001.1"/>
</dbReference>
<dbReference type="Gene3D" id="1.10.10.10">
    <property type="entry name" value="Winged helix-like DNA-binding domain superfamily/Winged helix DNA-binding domain"/>
    <property type="match status" value="1"/>
</dbReference>
<name>A0A1N5TLX0_9ACTN</name>
<reference evidence="3" key="1">
    <citation type="submission" date="2016-12" db="EMBL/GenBank/DDBJ databases">
        <authorList>
            <person name="Varghese N."/>
            <person name="Submissions S."/>
        </authorList>
    </citation>
    <scope>NUCLEOTIDE SEQUENCE [LARGE SCALE GENOMIC DNA]</scope>
    <source>
        <strain evidence="3">DSM 45599</strain>
    </source>
</reference>
<dbReference type="OrthoDB" id="8443918at2"/>
<dbReference type="PANTHER" id="PTHR33169:SF14">
    <property type="entry name" value="TRANSCRIPTIONAL REGULATOR RV3488"/>
    <property type="match status" value="1"/>
</dbReference>
<dbReference type="AlphaFoldDB" id="A0A1N5TLX0"/>
<sequence>MAKKRKVGNLLALAVLSYLTQRPMHPYELSRSLRENGDARSIKFNHGSLYMVVGQLAKAGFIVEQETSREGQRPERTVYALTDAGRHELRDWLRELIEQPQHEYPHFVAALSLIAALPPSEVLTLLRRRLDLLAEQCTEIRTMVGDTLATGVPGLFLVEEEYRLTLLEAESSFIERFIEQITNPETGWGLMWAEFHGEPAPNEERQQS</sequence>
<feature type="domain" description="Transcription regulator PadR N-terminal" evidence="1">
    <location>
        <begin position="15"/>
        <end position="90"/>
    </location>
</feature>
<dbReference type="InterPro" id="IPR005149">
    <property type="entry name" value="Tscrpt_reg_PadR_N"/>
</dbReference>
<evidence type="ECO:0000313" key="3">
    <source>
        <dbReference type="Proteomes" id="UP000185124"/>
    </source>
</evidence>
<dbReference type="Proteomes" id="UP000185124">
    <property type="component" value="Unassembled WGS sequence"/>
</dbReference>
<keyword evidence="2" id="KW-0238">DNA-binding</keyword>
<dbReference type="PANTHER" id="PTHR33169">
    <property type="entry name" value="PADR-FAMILY TRANSCRIPTIONAL REGULATOR"/>
    <property type="match status" value="1"/>
</dbReference>
<dbReference type="Pfam" id="PF03551">
    <property type="entry name" value="PadR"/>
    <property type="match status" value="1"/>
</dbReference>
<gene>
    <name evidence="2" type="ORF">SAMN04489832_0237</name>
</gene>